<reference evidence="2 3" key="1">
    <citation type="submission" date="2019-08" db="EMBL/GenBank/DDBJ databases">
        <title>Deep-cultivation of Planctomycetes and their phenomic and genomic characterization uncovers novel biology.</title>
        <authorList>
            <person name="Wiegand S."/>
            <person name="Jogler M."/>
            <person name="Boedeker C."/>
            <person name="Pinto D."/>
            <person name="Vollmers J."/>
            <person name="Rivas-Marin E."/>
            <person name="Kohn T."/>
            <person name="Peeters S.H."/>
            <person name="Heuer A."/>
            <person name="Rast P."/>
            <person name="Oberbeckmann S."/>
            <person name="Bunk B."/>
            <person name="Jeske O."/>
            <person name="Meyerdierks A."/>
            <person name="Storesund J.E."/>
            <person name="Kallscheuer N."/>
            <person name="Luecker S."/>
            <person name="Lage O.M."/>
            <person name="Pohl T."/>
            <person name="Merkel B.J."/>
            <person name="Hornburger P."/>
            <person name="Mueller R.-W."/>
            <person name="Bruemmer F."/>
            <person name="Labrenz M."/>
            <person name="Spormann A.M."/>
            <person name="Op den Camp H."/>
            <person name="Overmann J."/>
            <person name="Amann R."/>
            <person name="Jetten M.S.M."/>
            <person name="Mascher T."/>
            <person name="Medema M.H."/>
            <person name="Devos D.P."/>
            <person name="Kaster A.-K."/>
            <person name="Ovreas L."/>
            <person name="Rohde M."/>
            <person name="Galperin M.Y."/>
            <person name="Jogler C."/>
        </authorList>
    </citation>
    <scope>NUCLEOTIDE SEQUENCE [LARGE SCALE GENOMIC DNA]</scope>
    <source>
        <strain evidence="2 3">FC18</strain>
    </source>
</reference>
<keyword evidence="3" id="KW-1185">Reference proteome</keyword>
<name>A0A5B9PIV9_9BACT</name>
<dbReference type="Gene3D" id="3.90.226.10">
    <property type="entry name" value="2-enoyl-CoA Hydratase, Chain A, domain 1"/>
    <property type="match status" value="1"/>
</dbReference>
<dbReference type="GO" id="GO:0016829">
    <property type="term" value="F:lyase activity"/>
    <property type="evidence" value="ECO:0007669"/>
    <property type="project" value="UniProtKB-KW"/>
</dbReference>
<dbReference type="STRING" id="980251.GCA_001642875_01022"/>
<comment type="similarity">
    <text evidence="1">Belongs to the enoyl-CoA hydratase/isomerase family.</text>
</comment>
<dbReference type="PANTHER" id="PTHR42964">
    <property type="entry name" value="ENOYL-COA HYDRATASE"/>
    <property type="match status" value="1"/>
</dbReference>
<dbReference type="PANTHER" id="PTHR42964:SF1">
    <property type="entry name" value="POLYKETIDE BIOSYNTHESIS ENOYL-COA HYDRATASE PKSH-RELATED"/>
    <property type="match status" value="1"/>
</dbReference>
<organism evidence="2 3">
    <name type="scientific">Mariniblastus fucicola</name>
    <dbReference type="NCBI Taxonomy" id="980251"/>
    <lineage>
        <taxon>Bacteria</taxon>
        <taxon>Pseudomonadati</taxon>
        <taxon>Planctomycetota</taxon>
        <taxon>Planctomycetia</taxon>
        <taxon>Pirellulales</taxon>
        <taxon>Pirellulaceae</taxon>
        <taxon>Mariniblastus</taxon>
    </lineage>
</organism>
<dbReference type="EMBL" id="CP042912">
    <property type="protein sequence ID" value="QEG24626.1"/>
    <property type="molecule type" value="Genomic_DNA"/>
</dbReference>
<evidence type="ECO:0000313" key="2">
    <source>
        <dbReference type="EMBL" id="QEG24626.1"/>
    </source>
</evidence>
<dbReference type="AlphaFoldDB" id="A0A5B9PIV9"/>
<dbReference type="Proteomes" id="UP000322214">
    <property type="component" value="Chromosome"/>
</dbReference>
<dbReference type="KEGG" id="mff:MFFC18_45470"/>
<sequence>MIAISDNVQIRKDPPSGTILINRPDKHNALSREIVSMIDQAFQDFHQERNVRGVILTGAGDTFCSGTDLVQLQETAEAKDAMQQWHQDANEFRGLIELMLRYPKPIVCAANGPVVGSGVALMLASDLVVASDKATISIPESLRGLSPGLTMPLLSYRLGTGLAARLLFSGQTIDAATARELGLFHEIVSEDFVWAKSQEVVSRTALTARESHQMTKQFLTETVGEQLLMQLSIAAANMAAARTTLAAKEGIAAFLEKRDPDWDKPTEF</sequence>
<dbReference type="Gene3D" id="1.10.12.10">
    <property type="entry name" value="Lyase 2-enoyl-coa Hydratase, Chain A, domain 2"/>
    <property type="match status" value="1"/>
</dbReference>
<dbReference type="OrthoDB" id="370015at2"/>
<dbReference type="InterPro" id="IPR014748">
    <property type="entry name" value="Enoyl-CoA_hydra_C"/>
</dbReference>
<dbReference type="InterPro" id="IPR029045">
    <property type="entry name" value="ClpP/crotonase-like_dom_sf"/>
</dbReference>
<gene>
    <name evidence="2" type="primary">caiD</name>
    <name evidence="2" type="ORF">MFFC18_45470</name>
</gene>
<keyword evidence="2" id="KW-0456">Lyase</keyword>
<evidence type="ECO:0000256" key="1">
    <source>
        <dbReference type="ARBA" id="ARBA00005254"/>
    </source>
</evidence>
<accession>A0A5B9PIV9</accession>
<dbReference type="RefSeq" id="WP_075083813.1">
    <property type="nucleotide sequence ID" value="NZ_CP042912.1"/>
</dbReference>
<protein>
    <submittedName>
        <fullName evidence="2">Carnitinyl-CoA dehydratase</fullName>
        <ecNumber evidence="2">4.2.1.-</ecNumber>
    </submittedName>
</protein>
<evidence type="ECO:0000313" key="3">
    <source>
        <dbReference type="Proteomes" id="UP000322214"/>
    </source>
</evidence>
<dbReference type="SUPFAM" id="SSF52096">
    <property type="entry name" value="ClpP/crotonase"/>
    <property type="match status" value="1"/>
</dbReference>
<dbReference type="InterPro" id="IPR001753">
    <property type="entry name" value="Enoyl-CoA_hydra/iso"/>
</dbReference>
<dbReference type="InterPro" id="IPR051683">
    <property type="entry name" value="Enoyl-CoA_Hydratase/Isomerase"/>
</dbReference>
<dbReference type="CDD" id="cd06558">
    <property type="entry name" value="crotonase-like"/>
    <property type="match status" value="1"/>
</dbReference>
<proteinExistence type="inferred from homology"/>
<dbReference type="Pfam" id="PF00378">
    <property type="entry name" value="ECH_1"/>
    <property type="match status" value="1"/>
</dbReference>
<dbReference type="EC" id="4.2.1.-" evidence="2"/>